<dbReference type="InterPro" id="IPR003103">
    <property type="entry name" value="BAG_domain"/>
</dbReference>
<evidence type="ECO:0000313" key="4">
    <source>
        <dbReference type="Proteomes" id="UP000087766"/>
    </source>
</evidence>
<dbReference type="RefSeq" id="XP_014506210.1">
    <property type="nucleotide sequence ID" value="XM_014650724.1"/>
</dbReference>
<sequence length="145" mass="15865">MEGGSTPLPSPAESADGVAVSEGGLEEEEALVLVEDPISQEKRLLERRKNAKMEKAAKSISKISLEVDRLVGKLLKLDGIMAEGDVKLKREIQVKRVQKYVETLDLLKIKNSLAGSNGQHALVQHQQKHSNGQKLGPNLEQQGKH</sequence>
<dbReference type="SUPFAM" id="SSF63491">
    <property type="entry name" value="BAG domain"/>
    <property type="match status" value="1"/>
</dbReference>
<dbReference type="PANTHER" id="PTHR12329">
    <property type="entry name" value="BCL2-ASSOCIATED ATHANOGENE"/>
    <property type="match status" value="1"/>
</dbReference>
<protein>
    <submittedName>
        <fullName evidence="5">BAG family molecular chaperone regulator 1-like</fullName>
    </submittedName>
</protein>
<dbReference type="InterPro" id="IPR039773">
    <property type="entry name" value="BAG_chaperone_regulator"/>
</dbReference>
<feature type="region of interest" description="Disordered" evidence="2">
    <location>
        <begin position="119"/>
        <end position="145"/>
    </location>
</feature>
<feature type="domain" description="BAG" evidence="3">
    <location>
        <begin position="69"/>
        <end position="106"/>
    </location>
</feature>
<dbReference type="KEGG" id="vra:106765962"/>
<dbReference type="GO" id="GO:0000774">
    <property type="term" value="F:adenyl-nucleotide exchange factor activity"/>
    <property type="evidence" value="ECO:0007669"/>
    <property type="project" value="TreeGrafter"/>
</dbReference>
<dbReference type="InterPro" id="IPR036533">
    <property type="entry name" value="BAG_dom_sf"/>
</dbReference>
<dbReference type="GO" id="GO:0051087">
    <property type="term" value="F:protein-folding chaperone binding"/>
    <property type="evidence" value="ECO:0007669"/>
    <property type="project" value="InterPro"/>
</dbReference>
<dbReference type="Proteomes" id="UP000087766">
    <property type="component" value="Chromosome 7"/>
</dbReference>
<reference evidence="4" key="1">
    <citation type="journal article" date="2014" name="Nat. Commun.">
        <title>Genome sequence of mungbean and insights into evolution within Vigna species.</title>
        <authorList>
            <person name="Kang Y.J."/>
            <person name="Kim S.K."/>
            <person name="Kim M.Y."/>
            <person name="Lestari P."/>
            <person name="Kim K.H."/>
            <person name="Ha B.K."/>
            <person name="Jun T.H."/>
            <person name="Hwang W.J."/>
            <person name="Lee T."/>
            <person name="Lee J."/>
            <person name="Shim S."/>
            <person name="Yoon M.Y."/>
            <person name="Jang Y.E."/>
            <person name="Han K.S."/>
            <person name="Taeprayoon P."/>
            <person name="Yoon N."/>
            <person name="Somta P."/>
            <person name="Tanya P."/>
            <person name="Kim K.S."/>
            <person name="Gwag J.G."/>
            <person name="Moon J.K."/>
            <person name="Lee Y.H."/>
            <person name="Park B.S."/>
            <person name="Bombarely A."/>
            <person name="Doyle J.J."/>
            <person name="Jackson S.A."/>
            <person name="Schafleitner R."/>
            <person name="Srinives P."/>
            <person name="Varshney R.K."/>
            <person name="Lee S.H."/>
        </authorList>
    </citation>
    <scope>NUCLEOTIDE SEQUENCE [LARGE SCALE GENOMIC DNA]</scope>
    <source>
        <strain evidence="4">cv. VC1973A</strain>
    </source>
</reference>
<gene>
    <name evidence="5" type="primary">LOC106765962</name>
</gene>
<dbReference type="AlphaFoldDB" id="A0A1S3UJK3"/>
<dbReference type="Pfam" id="PF02179">
    <property type="entry name" value="BAG"/>
    <property type="match status" value="1"/>
</dbReference>
<dbReference type="GeneID" id="106765962"/>
<evidence type="ECO:0000313" key="5">
    <source>
        <dbReference type="RefSeq" id="XP_014506210.1"/>
    </source>
</evidence>
<accession>A0A1S3UJK3</accession>
<proteinExistence type="predicted"/>
<organism evidence="4 5">
    <name type="scientific">Vigna radiata var. radiata</name>
    <name type="common">Mung bean</name>
    <name type="synonym">Phaseolus aureus</name>
    <dbReference type="NCBI Taxonomy" id="3916"/>
    <lineage>
        <taxon>Eukaryota</taxon>
        <taxon>Viridiplantae</taxon>
        <taxon>Streptophyta</taxon>
        <taxon>Embryophyta</taxon>
        <taxon>Tracheophyta</taxon>
        <taxon>Spermatophyta</taxon>
        <taxon>Magnoliopsida</taxon>
        <taxon>eudicotyledons</taxon>
        <taxon>Gunneridae</taxon>
        <taxon>Pentapetalae</taxon>
        <taxon>rosids</taxon>
        <taxon>fabids</taxon>
        <taxon>Fabales</taxon>
        <taxon>Fabaceae</taxon>
        <taxon>Papilionoideae</taxon>
        <taxon>50 kb inversion clade</taxon>
        <taxon>NPAAA clade</taxon>
        <taxon>indigoferoid/millettioid clade</taxon>
        <taxon>Phaseoleae</taxon>
        <taxon>Vigna</taxon>
    </lineage>
</organism>
<dbReference type="Gene3D" id="1.20.58.120">
    <property type="entry name" value="BAG domain"/>
    <property type="match status" value="2"/>
</dbReference>
<evidence type="ECO:0000256" key="1">
    <source>
        <dbReference type="ARBA" id="ARBA00023186"/>
    </source>
</evidence>
<evidence type="ECO:0000256" key="2">
    <source>
        <dbReference type="SAM" id="MobiDB-lite"/>
    </source>
</evidence>
<feature type="region of interest" description="Disordered" evidence="2">
    <location>
        <begin position="1"/>
        <end position="24"/>
    </location>
</feature>
<keyword evidence="1" id="KW-0143">Chaperone</keyword>
<dbReference type="OrthoDB" id="417450at2759"/>
<name>A0A1S3UJK3_VIGRR</name>
<dbReference type="GO" id="GO:0005737">
    <property type="term" value="C:cytoplasm"/>
    <property type="evidence" value="ECO:0007669"/>
    <property type="project" value="TreeGrafter"/>
</dbReference>
<evidence type="ECO:0000259" key="3">
    <source>
        <dbReference type="Pfam" id="PF02179"/>
    </source>
</evidence>
<dbReference type="PANTHER" id="PTHR12329:SF11">
    <property type="entry name" value="BAG FAMILY MOLECULAR CHAPERONE REGULATOR 1"/>
    <property type="match status" value="1"/>
</dbReference>
<dbReference type="GO" id="GO:0050821">
    <property type="term" value="P:protein stabilization"/>
    <property type="evidence" value="ECO:0007669"/>
    <property type="project" value="TreeGrafter"/>
</dbReference>
<reference evidence="5" key="2">
    <citation type="submission" date="2025-08" db="UniProtKB">
        <authorList>
            <consortium name="RefSeq"/>
        </authorList>
    </citation>
    <scope>IDENTIFICATION</scope>
    <source>
        <tissue evidence="5">Leaf</tissue>
    </source>
</reference>
<dbReference type="STRING" id="3916.A0A1S3UJK3"/>
<keyword evidence="4" id="KW-1185">Reference proteome</keyword>